<feature type="compositionally biased region" description="Acidic residues" evidence="1">
    <location>
        <begin position="33"/>
        <end position="44"/>
    </location>
</feature>
<dbReference type="AlphaFoldDB" id="A0A454XZW1"/>
<sequence>MSNVSNQHSSVIDGVISPCSDDANSMKKPSTWNEDDNEGIYEDIDFPPAANPHFKLEKLQRFLFSTSNDLRRTDKGGYRVRRRTSGGKFEEIIENVQAGKSTSSQSTWRAKWSAAITAVRRFRNALQSRIPFRELREDESRMS</sequence>
<organism evidence="2 3">
    <name type="scientific">Pristionchus pacificus</name>
    <name type="common">Parasitic nematode worm</name>
    <dbReference type="NCBI Taxonomy" id="54126"/>
    <lineage>
        <taxon>Eukaryota</taxon>
        <taxon>Metazoa</taxon>
        <taxon>Ecdysozoa</taxon>
        <taxon>Nematoda</taxon>
        <taxon>Chromadorea</taxon>
        <taxon>Rhabditida</taxon>
        <taxon>Rhabditina</taxon>
        <taxon>Diplogasteromorpha</taxon>
        <taxon>Diplogasteroidea</taxon>
        <taxon>Neodiplogasteridae</taxon>
        <taxon>Pristionchus</taxon>
    </lineage>
</organism>
<reference evidence="2" key="2">
    <citation type="submission" date="2022-06" db="UniProtKB">
        <authorList>
            <consortium name="EnsemblMetazoa"/>
        </authorList>
    </citation>
    <scope>IDENTIFICATION</scope>
    <source>
        <strain evidence="2">PS312</strain>
    </source>
</reference>
<evidence type="ECO:0000256" key="1">
    <source>
        <dbReference type="SAM" id="MobiDB-lite"/>
    </source>
</evidence>
<dbReference type="Proteomes" id="UP000005239">
    <property type="component" value="Unassembled WGS sequence"/>
</dbReference>
<feature type="region of interest" description="Disordered" evidence="1">
    <location>
        <begin position="1"/>
        <end position="44"/>
    </location>
</feature>
<feature type="compositionally biased region" description="Polar residues" evidence="1">
    <location>
        <begin position="1"/>
        <end position="10"/>
    </location>
</feature>
<evidence type="ECO:0000313" key="2">
    <source>
        <dbReference type="EnsemblMetazoa" id="PPA03714.1"/>
    </source>
</evidence>
<name>A0A454XZW1_PRIPA</name>
<reference evidence="3" key="1">
    <citation type="journal article" date="2008" name="Nat. Genet.">
        <title>The Pristionchus pacificus genome provides a unique perspective on nematode lifestyle and parasitism.</title>
        <authorList>
            <person name="Dieterich C."/>
            <person name="Clifton S.W."/>
            <person name="Schuster L.N."/>
            <person name="Chinwalla A."/>
            <person name="Delehaunty K."/>
            <person name="Dinkelacker I."/>
            <person name="Fulton L."/>
            <person name="Fulton R."/>
            <person name="Godfrey J."/>
            <person name="Minx P."/>
            <person name="Mitreva M."/>
            <person name="Roeseler W."/>
            <person name="Tian H."/>
            <person name="Witte H."/>
            <person name="Yang S.P."/>
            <person name="Wilson R.K."/>
            <person name="Sommer R.J."/>
        </authorList>
    </citation>
    <scope>NUCLEOTIDE SEQUENCE [LARGE SCALE GENOMIC DNA]</scope>
    <source>
        <strain evidence="3">PS312</strain>
    </source>
</reference>
<accession>A0A454XZW1</accession>
<proteinExistence type="predicted"/>
<gene>
    <name evidence="2" type="primary">WBGene00093268</name>
</gene>
<accession>A0A8R1Y878</accession>
<keyword evidence="3" id="KW-1185">Reference proteome</keyword>
<protein>
    <submittedName>
        <fullName evidence="2">Uncharacterized protein</fullName>
    </submittedName>
</protein>
<dbReference type="EnsemblMetazoa" id="PPA03714.1">
    <property type="protein sequence ID" value="PPA03714.1"/>
    <property type="gene ID" value="WBGene00093268"/>
</dbReference>
<evidence type="ECO:0000313" key="3">
    <source>
        <dbReference type="Proteomes" id="UP000005239"/>
    </source>
</evidence>